<reference evidence="1" key="1">
    <citation type="submission" date="2023-07" db="EMBL/GenBank/DDBJ databases">
        <authorList>
            <person name="Stuckert A."/>
        </authorList>
    </citation>
    <scope>NUCLEOTIDE SEQUENCE</scope>
</reference>
<feature type="non-terminal residue" evidence="1">
    <location>
        <position position="116"/>
    </location>
</feature>
<organism evidence="1 2">
    <name type="scientific">Ranitomeya imitator</name>
    <name type="common">mimic poison frog</name>
    <dbReference type="NCBI Taxonomy" id="111125"/>
    <lineage>
        <taxon>Eukaryota</taxon>
        <taxon>Metazoa</taxon>
        <taxon>Chordata</taxon>
        <taxon>Craniata</taxon>
        <taxon>Vertebrata</taxon>
        <taxon>Euteleostomi</taxon>
        <taxon>Amphibia</taxon>
        <taxon>Batrachia</taxon>
        <taxon>Anura</taxon>
        <taxon>Neobatrachia</taxon>
        <taxon>Hyloidea</taxon>
        <taxon>Dendrobatidae</taxon>
        <taxon>Dendrobatinae</taxon>
        <taxon>Ranitomeya</taxon>
    </lineage>
</organism>
<dbReference type="EMBL" id="CAUEEQ010015176">
    <property type="protein sequence ID" value="CAJ0938892.1"/>
    <property type="molecule type" value="Genomic_DNA"/>
</dbReference>
<name>A0ABN9LEN5_9NEOB</name>
<evidence type="ECO:0000313" key="1">
    <source>
        <dbReference type="EMBL" id="CAJ0938892.1"/>
    </source>
</evidence>
<accession>A0ABN9LEN5</accession>
<dbReference type="Proteomes" id="UP001176940">
    <property type="component" value="Unassembled WGS sequence"/>
</dbReference>
<protein>
    <submittedName>
        <fullName evidence="1">Uncharacterized protein</fullName>
    </submittedName>
</protein>
<keyword evidence="2" id="KW-1185">Reference proteome</keyword>
<proteinExistence type="predicted"/>
<comment type="caution">
    <text evidence="1">The sequence shown here is derived from an EMBL/GenBank/DDBJ whole genome shotgun (WGS) entry which is preliminary data.</text>
</comment>
<evidence type="ECO:0000313" key="2">
    <source>
        <dbReference type="Proteomes" id="UP001176940"/>
    </source>
</evidence>
<sequence>MTIKDLNQGGRRIYTIDINRYKEEQIFLFINVTSLLKEATFCEEIPSTLGQRTICHPETTGTTTRSPYDQIGFAVSWFRTRSKKCGRFSEVEEGSMLPLRGQCRDKEYVSFTMKEQ</sequence>
<gene>
    <name evidence="1" type="ORF">RIMI_LOCUS7859569</name>
</gene>